<evidence type="ECO:0000313" key="1">
    <source>
        <dbReference type="EMBL" id="SIQ42447.1"/>
    </source>
</evidence>
<dbReference type="Proteomes" id="UP000186808">
    <property type="component" value="Unassembled WGS sequence"/>
</dbReference>
<name>A0A377GJV1_9GAMM</name>
<evidence type="ECO:0008006" key="5">
    <source>
        <dbReference type="Google" id="ProtNLM"/>
    </source>
</evidence>
<proteinExistence type="predicted"/>
<dbReference type="Proteomes" id="UP000254374">
    <property type="component" value="Unassembled WGS sequence"/>
</dbReference>
<protein>
    <recommendedName>
        <fullName evidence="5">Bile acid beta-glucosidase</fullName>
    </recommendedName>
</protein>
<evidence type="ECO:0000313" key="2">
    <source>
        <dbReference type="EMBL" id="STO24602.1"/>
    </source>
</evidence>
<reference evidence="1 3" key="1">
    <citation type="submission" date="2017-01" db="EMBL/GenBank/DDBJ databases">
        <authorList>
            <person name="Varghese N."/>
            <person name="Submissions S."/>
        </authorList>
    </citation>
    <scope>NUCLEOTIDE SEQUENCE [LARGE SCALE GENOMIC DNA]</scope>
    <source>
        <strain evidence="1 3">ATCC 33342</strain>
    </source>
</reference>
<sequence>MKFENSNFEERYNDYWNRNVVTLDTTIRSCSLGLNLFEVRSNVLELIETYQQHISNLLSNLTRQVYLFEDKEYVQKYIKNTVNQAIEDLSFYTHIYPEYKEIPPEFLTALKAASSPEPKNIASLSFR</sequence>
<accession>A0A377GJV1</accession>
<gene>
    <name evidence="2" type="ORF">NCTC11401_01417</name>
    <name evidence="1" type="ORF">SAMN05421777_1011</name>
</gene>
<evidence type="ECO:0000313" key="4">
    <source>
        <dbReference type="Proteomes" id="UP000254374"/>
    </source>
</evidence>
<reference evidence="2 4" key="2">
    <citation type="submission" date="2018-06" db="EMBL/GenBank/DDBJ databases">
        <authorList>
            <consortium name="Pathogen Informatics"/>
            <person name="Doyle S."/>
        </authorList>
    </citation>
    <scope>NUCLEOTIDE SEQUENCE [LARGE SCALE GENOMIC DNA]</scope>
    <source>
        <strain evidence="2 4">NCTC11401</strain>
    </source>
</reference>
<dbReference type="EMBL" id="FTNL01000001">
    <property type="protein sequence ID" value="SIQ42447.1"/>
    <property type="molecule type" value="Genomic_DNA"/>
</dbReference>
<keyword evidence="3" id="KW-1185">Reference proteome</keyword>
<dbReference type="EMBL" id="UGGV01000001">
    <property type="protein sequence ID" value="STO24602.1"/>
    <property type="molecule type" value="Genomic_DNA"/>
</dbReference>
<organism evidence="2 4">
    <name type="scientific">Fluoribacter gormanii</name>
    <dbReference type="NCBI Taxonomy" id="464"/>
    <lineage>
        <taxon>Bacteria</taxon>
        <taxon>Pseudomonadati</taxon>
        <taxon>Pseudomonadota</taxon>
        <taxon>Gammaproteobacteria</taxon>
        <taxon>Legionellales</taxon>
        <taxon>Legionellaceae</taxon>
        <taxon>Fluoribacter</taxon>
    </lineage>
</organism>
<evidence type="ECO:0000313" key="3">
    <source>
        <dbReference type="Proteomes" id="UP000186808"/>
    </source>
</evidence>
<dbReference type="AlphaFoldDB" id="A0A377GJV1"/>
<dbReference type="OrthoDB" id="5646854at2"/>
<dbReference type="RefSeq" id="WP_064276535.1">
    <property type="nucleotide sequence ID" value="NZ_CAAAIX010000007.1"/>
</dbReference>